<dbReference type="PANTHER" id="PTHR44520:SF2">
    <property type="entry name" value="RESPONSE REGULATOR RCP1"/>
    <property type="match status" value="1"/>
</dbReference>
<dbReference type="EMBL" id="JACIJO010000001">
    <property type="protein sequence ID" value="MBB6325298.1"/>
    <property type="molecule type" value="Genomic_DNA"/>
</dbReference>
<dbReference type="InterPro" id="IPR011006">
    <property type="entry name" value="CheY-like_superfamily"/>
</dbReference>
<evidence type="ECO:0000313" key="4">
    <source>
        <dbReference type="Proteomes" id="UP000588604"/>
    </source>
</evidence>
<dbReference type="InterPro" id="IPR001789">
    <property type="entry name" value="Sig_transdc_resp-reg_receiver"/>
</dbReference>
<dbReference type="SUPFAM" id="SSF52172">
    <property type="entry name" value="CheY-like"/>
    <property type="match status" value="1"/>
</dbReference>
<feature type="domain" description="Response regulatory" evidence="2">
    <location>
        <begin position="6"/>
        <end position="127"/>
    </location>
</feature>
<dbReference type="RefSeq" id="WP_184493480.1">
    <property type="nucleotide sequence ID" value="NZ_JACIJO010000001.1"/>
</dbReference>
<dbReference type="PANTHER" id="PTHR44520">
    <property type="entry name" value="RESPONSE REGULATOR RCP1-RELATED"/>
    <property type="match status" value="1"/>
</dbReference>
<dbReference type="PROSITE" id="PS50110">
    <property type="entry name" value="RESPONSE_REGULATORY"/>
    <property type="match status" value="1"/>
</dbReference>
<organism evidence="3 4">
    <name type="scientific">Algoriphagus iocasae</name>
    <dbReference type="NCBI Taxonomy" id="1836499"/>
    <lineage>
        <taxon>Bacteria</taxon>
        <taxon>Pseudomonadati</taxon>
        <taxon>Bacteroidota</taxon>
        <taxon>Cytophagia</taxon>
        <taxon>Cytophagales</taxon>
        <taxon>Cyclobacteriaceae</taxon>
        <taxon>Algoriphagus</taxon>
    </lineage>
</organism>
<proteinExistence type="predicted"/>
<name>A0A841MRQ7_9BACT</name>
<dbReference type="InterPro" id="IPR052893">
    <property type="entry name" value="TCS_response_regulator"/>
</dbReference>
<gene>
    <name evidence="3" type="ORF">FHS59_000913</name>
</gene>
<sequence length="127" mass="14928">MIHFDAIFLVDDDPINNLINNRLLSKVEVSETIEEFLEGQYAINRICDYNLDSRILIFLDINMPVMNGWEFLKKYQENFPDRDDTIIILSSSIDFQDRQKADEYSIVSGFLEKPLTLDKINIQLSKY</sequence>
<dbReference type="Pfam" id="PF00072">
    <property type="entry name" value="Response_reg"/>
    <property type="match status" value="1"/>
</dbReference>
<accession>A0A841MRQ7</accession>
<dbReference type="Proteomes" id="UP000588604">
    <property type="component" value="Unassembled WGS sequence"/>
</dbReference>
<dbReference type="Gene3D" id="3.40.50.2300">
    <property type="match status" value="1"/>
</dbReference>
<keyword evidence="1" id="KW-0597">Phosphoprotein</keyword>
<evidence type="ECO:0000313" key="3">
    <source>
        <dbReference type="EMBL" id="MBB6325298.1"/>
    </source>
</evidence>
<protein>
    <submittedName>
        <fullName evidence="3">CheY-like chemotaxis protein</fullName>
    </submittedName>
</protein>
<comment type="caution">
    <text evidence="3">The sequence shown here is derived from an EMBL/GenBank/DDBJ whole genome shotgun (WGS) entry which is preliminary data.</text>
</comment>
<keyword evidence="4" id="KW-1185">Reference proteome</keyword>
<reference evidence="3 4" key="1">
    <citation type="submission" date="2020-08" db="EMBL/GenBank/DDBJ databases">
        <title>Genomic Encyclopedia of Type Strains, Phase IV (KMG-IV): sequencing the most valuable type-strain genomes for metagenomic binning, comparative biology and taxonomic classification.</title>
        <authorList>
            <person name="Goeker M."/>
        </authorList>
    </citation>
    <scope>NUCLEOTIDE SEQUENCE [LARGE SCALE GENOMIC DNA]</scope>
    <source>
        <strain evidence="3 4">DSM 102044</strain>
    </source>
</reference>
<feature type="modified residue" description="4-aspartylphosphate" evidence="1">
    <location>
        <position position="60"/>
    </location>
</feature>
<dbReference type="SMART" id="SM00448">
    <property type="entry name" value="REC"/>
    <property type="match status" value="1"/>
</dbReference>
<evidence type="ECO:0000259" key="2">
    <source>
        <dbReference type="PROSITE" id="PS50110"/>
    </source>
</evidence>
<dbReference type="AlphaFoldDB" id="A0A841MRQ7"/>
<evidence type="ECO:0000256" key="1">
    <source>
        <dbReference type="PROSITE-ProRule" id="PRU00169"/>
    </source>
</evidence>
<dbReference type="GO" id="GO:0000160">
    <property type="term" value="P:phosphorelay signal transduction system"/>
    <property type="evidence" value="ECO:0007669"/>
    <property type="project" value="InterPro"/>
</dbReference>